<protein>
    <submittedName>
        <fullName evidence="2">Uncharacterized protein</fullName>
    </submittedName>
</protein>
<evidence type="ECO:0000313" key="3">
    <source>
        <dbReference type="Proteomes" id="UP000193144"/>
    </source>
</evidence>
<gene>
    <name evidence="2" type="ORF">BCR34DRAFT_523108</name>
</gene>
<evidence type="ECO:0000313" key="2">
    <source>
        <dbReference type="EMBL" id="ORX99624.1"/>
    </source>
</evidence>
<accession>A0A1Y1YPX4</accession>
<dbReference type="EMBL" id="MCFA01000195">
    <property type="protein sequence ID" value="ORX99624.1"/>
    <property type="molecule type" value="Genomic_DNA"/>
</dbReference>
<proteinExistence type="predicted"/>
<comment type="caution">
    <text evidence="2">The sequence shown here is derived from an EMBL/GenBank/DDBJ whole genome shotgun (WGS) entry which is preliminary data.</text>
</comment>
<keyword evidence="1" id="KW-1133">Transmembrane helix</keyword>
<reference evidence="2 3" key="1">
    <citation type="submission" date="2016-07" db="EMBL/GenBank/DDBJ databases">
        <title>Pervasive Adenine N6-methylation of Active Genes in Fungi.</title>
        <authorList>
            <consortium name="DOE Joint Genome Institute"/>
            <person name="Mondo S.J."/>
            <person name="Dannebaum R.O."/>
            <person name="Kuo R.C."/>
            <person name="Labutti K."/>
            <person name="Haridas S."/>
            <person name="Kuo A."/>
            <person name="Salamov A."/>
            <person name="Ahrendt S.R."/>
            <person name="Lipzen A."/>
            <person name="Sullivan W."/>
            <person name="Andreopoulos W.B."/>
            <person name="Clum A."/>
            <person name="Lindquist E."/>
            <person name="Daum C."/>
            <person name="Ramamoorthy G.K."/>
            <person name="Gryganskyi A."/>
            <person name="Culley D."/>
            <person name="Magnuson J.K."/>
            <person name="James T.Y."/>
            <person name="O'Malley M.A."/>
            <person name="Stajich J.E."/>
            <person name="Spatafora J.W."/>
            <person name="Visel A."/>
            <person name="Grigoriev I.V."/>
        </authorList>
    </citation>
    <scope>NUCLEOTIDE SEQUENCE [LARGE SCALE GENOMIC DNA]</scope>
    <source>
        <strain evidence="2 3">CBS 115471</strain>
    </source>
</reference>
<dbReference type="AlphaFoldDB" id="A0A1Y1YPX4"/>
<keyword evidence="1" id="KW-0812">Transmembrane</keyword>
<organism evidence="2 3">
    <name type="scientific">Clohesyomyces aquaticus</name>
    <dbReference type="NCBI Taxonomy" id="1231657"/>
    <lineage>
        <taxon>Eukaryota</taxon>
        <taxon>Fungi</taxon>
        <taxon>Dikarya</taxon>
        <taxon>Ascomycota</taxon>
        <taxon>Pezizomycotina</taxon>
        <taxon>Dothideomycetes</taxon>
        <taxon>Pleosporomycetidae</taxon>
        <taxon>Pleosporales</taxon>
        <taxon>Lindgomycetaceae</taxon>
        <taxon>Clohesyomyces</taxon>
    </lineage>
</organism>
<keyword evidence="1" id="KW-0472">Membrane</keyword>
<feature type="transmembrane region" description="Helical" evidence="1">
    <location>
        <begin position="17"/>
        <end position="42"/>
    </location>
</feature>
<sequence length="122" mass="13804">MPDARFAPCSNRQWPPVGSSILCTVLLKSSSLAITLVLLQLGQPRRNFTRTRHTISVWMSFLCLLKRQIARLWNFRQSISIPLTLATRPLPLFPSGEFPSAQERTQAVPKRNRSTVLLSCLT</sequence>
<dbReference type="Proteomes" id="UP000193144">
    <property type="component" value="Unassembled WGS sequence"/>
</dbReference>
<keyword evidence="3" id="KW-1185">Reference proteome</keyword>
<name>A0A1Y1YPX4_9PLEO</name>
<evidence type="ECO:0000256" key="1">
    <source>
        <dbReference type="SAM" id="Phobius"/>
    </source>
</evidence>